<dbReference type="OrthoDB" id="269496at2759"/>
<reference evidence="3" key="1">
    <citation type="submission" date="2016-06" db="UniProtKB">
        <authorList>
            <consortium name="WormBaseParasite"/>
        </authorList>
    </citation>
    <scope>IDENTIFICATION</scope>
</reference>
<gene>
    <name evidence="1" type="ORF">ECPE_LOCUS186</name>
</gene>
<reference evidence="1 2" key="2">
    <citation type="submission" date="2018-11" db="EMBL/GenBank/DDBJ databases">
        <authorList>
            <consortium name="Pathogen Informatics"/>
        </authorList>
    </citation>
    <scope>NUCLEOTIDE SEQUENCE [LARGE SCALE GENOMIC DNA]</scope>
    <source>
        <strain evidence="1 2">Egypt</strain>
    </source>
</reference>
<proteinExistence type="predicted"/>
<evidence type="ECO:0000313" key="2">
    <source>
        <dbReference type="Proteomes" id="UP000272942"/>
    </source>
</evidence>
<organism evidence="3">
    <name type="scientific">Echinostoma caproni</name>
    <dbReference type="NCBI Taxonomy" id="27848"/>
    <lineage>
        <taxon>Eukaryota</taxon>
        <taxon>Metazoa</taxon>
        <taxon>Spiralia</taxon>
        <taxon>Lophotrochozoa</taxon>
        <taxon>Platyhelminthes</taxon>
        <taxon>Trematoda</taxon>
        <taxon>Digenea</taxon>
        <taxon>Plagiorchiida</taxon>
        <taxon>Echinostomata</taxon>
        <taxon>Echinostomatoidea</taxon>
        <taxon>Echinostomatidae</taxon>
        <taxon>Echinostoma</taxon>
    </lineage>
</organism>
<dbReference type="EMBL" id="UZAN01000571">
    <property type="protein sequence ID" value="VDP19894.1"/>
    <property type="molecule type" value="Genomic_DNA"/>
</dbReference>
<dbReference type="Gene3D" id="3.40.50.850">
    <property type="entry name" value="Isochorismatase-like"/>
    <property type="match status" value="1"/>
</dbReference>
<evidence type="ECO:0000313" key="1">
    <source>
        <dbReference type="EMBL" id="VDP19894.1"/>
    </source>
</evidence>
<protein>
    <submittedName>
        <fullName evidence="3">EH domain-containing protein</fullName>
    </submittedName>
</protein>
<dbReference type="AlphaFoldDB" id="A0A182ZZQ1"/>
<dbReference type="InterPro" id="IPR050993">
    <property type="entry name" value="Isochorismatase_domain"/>
</dbReference>
<keyword evidence="2" id="KW-1185">Reference proteome</keyword>
<dbReference type="InterPro" id="IPR036380">
    <property type="entry name" value="Isochorismatase-like_sf"/>
</dbReference>
<dbReference type="Proteomes" id="UP000272942">
    <property type="component" value="Unassembled WGS sequence"/>
</dbReference>
<dbReference type="PANTHER" id="PTHR14119">
    <property type="entry name" value="HYDROLASE"/>
    <property type="match status" value="1"/>
</dbReference>
<evidence type="ECO:0000313" key="3">
    <source>
        <dbReference type="WBParaSite" id="ECPE_0000018501-mRNA-1"/>
    </source>
</evidence>
<dbReference type="PANTHER" id="PTHR14119:SF3">
    <property type="entry name" value="ISOCHORISMATASE DOMAIN-CONTAINING PROTEIN 2"/>
    <property type="match status" value="1"/>
</dbReference>
<name>A0A182ZZQ1_9TREM</name>
<sequence>MVAFQRMSQSGVYLTTCESALLTILCGSTHPNFKEVQKLIMKPSPDSGLLSGLGPLNPFTQTGPKP</sequence>
<accession>A0A182ZZQ1</accession>
<dbReference type="WBParaSite" id="ECPE_0000018501-mRNA-1">
    <property type="protein sequence ID" value="ECPE_0000018501-mRNA-1"/>
    <property type="gene ID" value="ECPE_0000018501"/>
</dbReference>